<dbReference type="SUPFAM" id="SSF103190">
    <property type="entry name" value="Sensory domain-like"/>
    <property type="match status" value="1"/>
</dbReference>
<evidence type="ECO:0000313" key="13">
    <source>
        <dbReference type="EMBL" id="SHH49143.1"/>
    </source>
</evidence>
<dbReference type="Proteomes" id="UP000184278">
    <property type="component" value="Unassembled WGS sequence"/>
</dbReference>
<protein>
    <submittedName>
        <fullName evidence="13">Methyl-accepting chemotaxis protein</fullName>
    </submittedName>
</protein>
<dbReference type="InterPro" id="IPR029151">
    <property type="entry name" value="Sensor-like_sf"/>
</dbReference>
<dbReference type="Pfam" id="PF02743">
    <property type="entry name" value="dCache_1"/>
    <property type="match status" value="1"/>
</dbReference>
<dbReference type="STRING" id="1121131.SAMN02745229_00572"/>
<feature type="domain" description="Methyl-accepting transducer" evidence="11">
    <location>
        <begin position="382"/>
        <end position="639"/>
    </location>
</feature>
<organism evidence="13 14">
    <name type="scientific">Butyrivibrio fibrisolvens DSM 3071</name>
    <dbReference type="NCBI Taxonomy" id="1121131"/>
    <lineage>
        <taxon>Bacteria</taxon>
        <taxon>Bacillati</taxon>
        <taxon>Bacillota</taxon>
        <taxon>Clostridia</taxon>
        <taxon>Lachnospirales</taxon>
        <taxon>Lachnospiraceae</taxon>
        <taxon>Butyrivibrio</taxon>
    </lineage>
</organism>
<dbReference type="EMBL" id="FQXK01000004">
    <property type="protein sequence ID" value="SHH49143.1"/>
    <property type="molecule type" value="Genomic_DNA"/>
</dbReference>
<dbReference type="Gene3D" id="1.10.287.950">
    <property type="entry name" value="Methyl-accepting chemotaxis protein"/>
    <property type="match status" value="1"/>
</dbReference>
<dbReference type="PROSITE" id="PS50885">
    <property type="entry name" value="HAMP"/>
    <property type="match status" value="1"/>
</dbReference>
<dbReference type="GeneID" id="89509478"/>
<evidence type="ECO:0000259" key="12">
    <source>
        <dbReference type="PROSITE" id="PS50885"/>
    </source>
</evidence>
<keyword evidence="4 10" id="KW-0812">Transmembrane</keyword>
<dbReference type="GO" id="GO:0006935">
    <property type="term" value="P:chemotaxis"/>
    <property type="evidence" value="ECO:0007669"/>
    <property type="project" value="UniProtKB-KW"/>
</dbReference>
<evidence type="ECO:0000313" key="14">
    <source>
        <dbReference type="Proteomes" id="UP000184278"/>
    </source>
</evidence>
<evidence type="ECO:0000256" key="1">
    <source>
        <dbReference type="ARBA" id="ARBA00004651"/>
    </source>
</evidence>
<gene>
    <name evidence="13" type="ORF">SAMN02745229_00572</name>
</gene>
<keyword evidence="2" id="KW-1003">Cell membrane</keyword>
<dbReference type="PANTHER" id="PTHR32089:SF112">
    <property type="entry name" value="LYSOZYME-LIKE PROTEIN-RELATED"/>
    <property type="match status" value="1"/>
</dbReference>
<dbReference type="InterPro" id="IPR003660">
    <property type="entry name" value="HAMP_dom"/>
</dbReference>
<evidence type="ECO:0000256" key="4">
    <source>
        <dbReference type="ARBA" id="ARBA00022692"/>
    </source>
</evidence>
<comment type="subcellular location">
    <subcellularLocation>
        <location evidence="1">Cell membrane</location>
        <topology evidence="1">Multi-pass membrane protein</topology>
    </subcellularLocation>
</comment>
<evidence type="ECO:0000256" key="2">
    <source>
        <dbReference type="ARBA" id="ARBA00022475"/>
    </source>
</evidence>
<dbReference type="GO" id="GO:0007165">
    <property type="term" value="P:signal transduction"/>
    <property type="evidence" value="ECO:0007669"/>
    <property type="project" value="UniProtKB-KW"/>
</dbReference>
<feature type="transmembrane region" description="Helical" evidence="10">
    <location>
        <begin position="21"/>
        <end position="44"/>
    </location>
</feature>
<dbReference type="PANTHER" id="PTHR32089">
    <property type="entry name" value="METHYL-ACCEPTING CHEMOTAXIS PROTEIN MCPB"/>
    <property type="match status" value="1"/>
</dbReference>
<accession>A0A1M5TFL3</accession>
<feature type="transmembrane region" description="Helical" evidence="10">
    <location>
        <begin position="287"/>
        <end position="309"/>
    </location>
</feature>
<comment type="similarity">
    <text evidence="8">Belongs to the methyl-accepting chemotaxis (MCP) protein family.</text>
</comment>
<feature type="domain" description="HAMP" evidence="12">
    <location>
        <begin position="310"/>
        <end position="363"/>
    </location>
</feature>
<dbReference type="InterPro" id="IPR033479">
    <property type="entry name" value="dCache_1"/>
</dbReference>
<dbReference type="InterPro" id="IPR004089">
    <property type="entry name" value="MCPsignal_dom"/>
</dbReference>
<dbReference type="RefSeq" id="WP_073385347.1">
    <property type="nucleotide sequence ID" value="NZ_FQXK01000004.1"/>
</dbReference>
<evidence type="ECO:0000256" key="7">
    <source>
        <dbReference type="ARBA" id="ARBA00023224"/>
    </source>
</evidence>
<dbReference type="GO" id="GO:0005886">
    <property type="term" value="C:plasma membrane"/>
    <property type="evidence" value="ECO:0007669"/>
    <property type="project" value="UniProtKB-SubCell"/>
</dbReference>
<reference evidence="14" key="1">
    <citation type="submission" date="2016-11" db="EMBL/GenBank/DDBJ databases">
        <authorList>
            <person name="Varghese N."/>
            <person name="Submissions S."/>
        </authorList>
    </citation>
    <scope>NUCLEOTIDE SEQUENCE [LARGE SCALE GENOMIC DNA]</scope>
    <source>
        <strain evidence="14">DSM 3071</strain>
    </source>
</reference>
<name>A0A1M5TFL3_BUTFI</name>
<evidence type="ECO:0000259" key="11">
    <source>
        <dbReference type="PROSITE" id="PS50111"/>
    </source>
</evidence>
<dbReference type="CDD" id="cd12914">
    <property type="entry name" value="PDC1_DGC_like"/>
    <property type="match status" value="1"/>
</dbReference>
<dbReference type="AlphaFoldDB" id="A0A1M5TFL3"/>
<evidence type="ECO:0000256" key="9">
    <source>
        <dbReference type="PROSITE-ProRule" id="PRU00284"/>
    </source>
</evidence>
<proteinExistence type="inferred from homology"/>
<evidence type="ECO:0000256" key="8">
    <source>
        <dbReference type="ARBA" id="ARBA00029447"/>
    </source>
</evidence>
<dbReference type="Pfam" id="PF00015">
    <property type="entry name" value="MCPsignal"/>
    <property type="match status" value="1"/>
</dbReference>
<keyword evidence="14" id="KW-1185">Reference proteome</keyword>
<keyword evidence="5 10" id="KW-1133">Transmembrane helix</keyword>
<evidence type="ECO:0000256" key="5">
    <source>
        <dbReference type="ARBA" id="ARBA00022989"/>
    </source>
</evidence>
<dbReference type="Gene3D" id="3.30.450.20">
    <property type="entry name" value="PAS domain"/>
    <property type="match status" value="1"/>
</dbReference>
<keyword evidence="7 9" id="KW-0807">Transducer</keyword>
<evidence type="ECO:0000256" key="10">
    <source>
        <dbReference type="SAM" id="Phobius"/>
    </source>
</evidence>
<dbReference type="OrthoDB" id="9762005at2"/>
<evidence type="ECO:0000256" key="3">
    <source>
        <dbReference type="ARBA" id="ARBA00022500"/>
    </source>
</evidence>
<keyword evidence="3" id="KW-0145">Chemotaxis</keyword>
<evidence type="ECO:0000256" key="6">
    <source>
        <dbReference type="ARBA" id="ARBA00023136"/>
    </source>
</evidence>
<dbReference type="SUPFAM" id="SSF58104">
    <property type="entry name" value="Methyl-accepting chemotaxis protein (MCP) signaling domain"/>
    <property type="match status" value="1"/>
</dbReference>
<sequence length="667" mass="70529">MANEGKQSKKARQPGQKSIKTRLIAVMVAVVSIPLIVSLAISYFSSTNKALEDAETSLSWQAQYIASEFNTVIKENLDIIQSVASNPTTIVYMEGTAGISDEVMIQMLQANDAILGDGNVIAIADTTGMQVVKTSGTLTDVSTREYYQEALKGNSYISNVLVNSITGDRMITMCVPIKNENGDVIGTVQRNYSLAALHNLLADKTEDAFVADRNNIMAAHAKMEISAEEEYDLSGTPYCAEGSGTIVDKTSFDTPLIMSYYEDDVTGFKVVVSTDYNKAMASANSSAMISIVIGVLMLVAAVVISFLMAKSFTDPIMEVNESLAQLADGKFQTINKFTKQKDEFGAMVNNTNTVIGKLSGIVNSIKASSDTVETSSMELSDMASQISQTTEDVANAVQEIASGATQQADEIQSASENVGNIGDAVVDVQSSTNDLEGLAGRMQEASEASSASLSNLQESSNEMTGKIDEISTAISATQNAVTNINDKVEGISSIATQTNLLSLNASIEAARAGEAGRGFAVVAEEIGKLAEDSKNMADEIRKEMDILLEQSKAAVDAAESIKDSNGNQQTALGETLQSVNSMLEDIASTVGGVQRIAAGAETCETSKNSVVDTMSALSAISEENAASSQETGASMQELSATVTTLAESAKGLKDVAEKLNQEMAFFK</sequence>
<dbReference type="SMART" id="SM00283">
    <property type="entry name" value="MA"/>
    <property type="match status" value="1"/>
</dbReference>
<dbReference type="PROSITE" id="PS50111">
    <property type="entry name" value="CHEMOTAXIS_TRANSDUC_2"/>
    <property type="match status" value="1"/>
</dbReference>
<keyword evidence="6 10" id="KW-0472">Membrane</keyword>